<name>A0ABM3TU26_BALAC</name>
<feature type="region of interest" description="Disordered" evidence="1">
    <location>
        <begin position="774"/>
        <end position="825"/>
    </location>
</feature>
<dbReference type="PANTHER" id="PTHR22014:SF2">
    <property type="entry name" value="RNA-BINDING PROTEIN 33"/>
    <property type="match status" value="1"/>
</dbReference>
<dbReference type="InterPro" id="IPR012677">
    <property type="entry name" value="Nucleotide-bd_a/b_plait_sf"/>
</dbReference>
<feature type="compositionally biased region" description="Basic and acidic residues" evidence="1">
    <location>
        <begin position="806"/>
        <end position="815"/>
    </location>
</feature>
<feature type="compositionally biased region" description="Basic and acidic residues" evidence="1">
    <location>
        <begin position="20"/>
        <end position="36"/>
    </location>
</feature>
<feature type="compositionally biased region" description="Basic residues" evidence="1">
    <location>
        <begin position="665"/>
        <end position="679"/>
    </location>
</feature>
<protein>
    <submittedName>
        <fullName evidence="4">RNA-binding protein 33 isoform X6</fullName>
    </submittedName>
</protein>
<feature type="compositionally biased region" description="Pro residues" evidence="1">
    <location>
        <begin position="544"/>
        <end position="554"/>
    </location>
</feature>
<dbReference type="PANTHER" id="PTHR22014">
    <property type="entry name" value="RNA-BINDING PROTEIN 33"/>
    <property type="match status" value="1"/>
</dbReference>
<feature type="compositionally biased region" description="Low complexity" evidence="1">
    <location>
        <begin position="615"/>
        <end position="627"/>
    </location>
</feature>
<dbReference type="Proteomes" id="UP001652580">
    <property type="component" value="Chromosome 7"/>
</dbReference>
<gene>
    <name evidence="4" type="primary">RBM33</name>
</gene>
<evidence type="ECO:0000259" key="2">
    <source>
        <dbReference type="SMART" id="SM00360"/>
    </source>
</evidence>
<feature type="compositionally biased region" description="Pro residues" evidence="1">
    <location>
        <begin position="628"/>
        <end position="664"/>
    </location>
</feature>
<dbReference type="Gene3D" id="3.30.70.330">
    <property type="match status" value="1"/>
</dbReference>
<organism evidence="3 4">
    <name type="scientific">Balaenoptera acutorostrata</name>
    <name type="common">Common minke whale</name>
    <name type="synonym">Balaena rostrata</name>
    <dbReference type="NCBI Taxonomy" id="9767"/>
    <lineage>
        <taxon>Eukaryota</taxon>
        <taxon>Metazoa</taxon>
        <taxon>Chordata</taxon>
        <taxon>Craniata</taxon>
        <taxon>Vertebrata</taxon>
        <taxon>Euteleostomi</taxon>
        <taxon>Mammalia</taxon>
        <taxon>Eutheria</taxon>
        <taxon>Laurasiatheria</taxon>
        <taxon>Artiodactyla</taxon>
        <taxon>Whippomorpha</taxon>
        <taxon>Cetacea</taxon>
        <taxon>Mysticeti</taxon>
        <taxon>Balaenopteridae</taxon>
        <taxon>Balaenoptera</taxon>
    </lineage>
</organism>
<feature type="region of interest" description="Disordered" evidence="1">
    <location>
        <begin position="1"/>
        <end position="122"/>
    </location>
</feature>
<feature type="compositionally biased region" description="Acidic residues" evidence="1">
    <location>
        <begin position="37"/>
        <end position="49"/>
    </location>
</feature>
<keyword evidence="3" id="KW-1185">Reference proteome</keyword>
<evidence type="ECO:0000256" key="1">
    <source>
        <dbReference type="SAM" id="MobiDB-lite"/>
    </source>
</evidence>
<feature type="compositionally biased region" description="Polar residues" evidence="1">
    <location>
        <begin position="706"/>
        <end position="745"/>
    </location>
</feature>
<feature type="compositionally biased region" description="Basic and acidic residues" evidence="1">
    <location>
        <begin position="326"/>
        <end position="343"/>
    </location>
</feature>
<dbReference type="InterPro" id="IPR035979">
    <property type="entry name" value="RBD_domain_sf"/>
</dbReference>
<feature type="compositionally biased region" description="Acidic residues" evidence="1">
    <location>
        <begin position="112"/>
        <end position="122"/>
    </location>
</feature>
<sequence>MAAALGAGGGTGAGDDDFDQFDKPGAERSWRRRAADEDWDSELEDDLLGEDLLSGKKNQSDLSDEELNDDLLQSDNEDEENFSSQGVTISLNTTSGMVTSFELSDNTNDQSGEQESEYEQGEDELVYHKSDGSELYAPEYPEEGQYEGHGAELTEDHIQYVGEPEEEQLYSDEVLDIEINEPLDEFTDEEYLQACGQQGMKEQEDCVAEEELDEITDSQVAPETEEGGMETLELQKDMKEESDEEEDDDEESGRLRFKTERKEGTIIRLSDVTRERRNIPETLELSAEAKAALLEFEERERQHKQGRYGSRRGGRRGGSSMCRGAGDQRRENSERGRAKDHRPALLPTQPPVVAHSPRLIPPPQPQPPPPPPPPPQQQPIRSLFQQQQLQPLLPLQHPHHPSPPQGMHLPPQIEAPRAMMTPPPVTPQQPKNIHINPHFKGAVVTPVQVPLLPVPSQPRPAVGPQRFPGPPEFPQHTPGPVPNSFSQPPRLPLQDQWRAPPPPQERDPFFLGGEPRFPSHLFLEQRSPPPPPPPPTLLSSGHPVPTPSPLPFTQPGPAFNQQGQQPVFPRERPVRPALQPPGPVGILHFSQPGSAAARPFIPPRQPFLPGPGQPFLPAHTQPNLQGPLHPPLPPPPQPQQQPPLPPPLQPPSQHQPPPPPPPPHPHQHQHQHQHQHHHLSVPPPPLMPVAQPQFRPHMQTGPPQPNSSRTQCPQRQGLRHNTTSQNVTKRPMQQMQPTAPRNSNLRELPIAPSHVIELSNSRCAATPAAQVKPIISTSPPTRPGLGPRTAQGKADVKVKPVSPVGRPKEEAKTEPEFPDEDEETRLYRLKIEEQKRLREEILKQKELRRQQQAGARKKELLERLAQQQQLCPPPALAEQGEQLSAPSPSNGSPLLPFPGAQVRPHVKHRLLVKNQDATVSSVPPKTSSFVPSGANTQYQGQQMKPLKHLRQARTIPQCPAQHKVLQVKPADGEGPPPPSQTARATSLQGRPPEAKPGTKRTVMHRANSGGGDGPHVSSKVIMHGRGRGMAGAMGRGRLMPNKQNLRVVECKPQPCVVSVEGLSSSTTDAQLKSLLMSVGPIQSLQMLPQQRKAIAKFKEPAHALAFQQKFHRHMVDLSHINVALVVE</sequence>
<proteinExistence type="predicted"/>
<feature type="compositionally biased region" description="Basic and acidic residues" evidence="1">
    <location>
        <begin position="252"/>
        <end position="266"/>
    </location>
</feature>
<feature type="region of interest" description="Disordered" evidence="1">
    <location>
        <begin position="296"/>
        <end position="435"/>
    </location>
</feature>
<feature type="compositionally biased region" description="Pro residues" evidence="1">
    <location>
        <begin position="359"/>
        <end position="377"/>
    </location>
</feature>
<accession>A0ABM3TU26</accession>
<dbReference type="InterPro" id="IPR039878">
    <property type="entry name" value="RBM33"/>
</dbReference>
<feature type="region of interest" description="Disordered" evidence="1">
    <location>
        <begin position="967"/>
        <end position="1017"/>
    </location>
</feature>
<evidence type="ECO:0000313" key="4">
    <source>
        <dbReference type="RefSeq" id="XP_057405598.1"/>
    </source>
</evidence>
<feature type="domain" description="RRM" evidence="2">
    <location>
        <begin position="1056"/>
        <end position="1123"/>
    </location>
</feature>
<reference evidence="4" key="1">
    <citation type="submission" date="2025-08" db="UniProtKB">
        <authorList>
            <consortium name="RefSeq"/>
        </authorList>
    </citation>
    <scope>IDENTIFICATION</scope>
</reference>
<feature type="compositionally biased region" description="Basic residues" evidence="1">
    <location>
        <begin position="304"/>
        <end position="315"/>
    </location>
</feature>
<evidence type="ECO:0000313" key="3">
    <source>
        <dbReference type="Proteomes" id="UP001652580"/>
    </source>
</evidence>
<feature type="compositionally biased region" description="Pro residues" evidence="1">
    <location>
        <begin position="467"/>
        <end position="481"/>
    </location>
</feature>
<dbReference type="GeneID" id="103012620"/>
<feature type="region of interest" description="Disordered" evidence="1">
    <location>
        <begin position="451"/>
        <end position="745"/>
    </location>
</feature>
<feature type="compositionally biased region" description="Low complexity" evidence="1">
    <location>
        <begin position="378"/>
        <end position="396"/>
    </location>
</feature>
<dbReference type="RefSeq" id="XP_057405598.1">
    <property type="nucleotide sequence ID" value="XM_057549615.1"/>
</dbReference>
<dbReference type="SUPFAM" id="SSF54928">
    <property type="entry name" value="RNA-binding domain, RBD"/>
    <property type="match status" value="1"/>
</dbReference>
<feature type="compositionally biased region" description="Polar residues" evidence="1">
    <location>
        <begin position="82"/>
        <end position="108"/>
    </location>
</feature>
<feature type="compositionally biased region" description="Acidic residues" evidence="1">
    <location>
        <begin position="240"/>
        <end position="251"/>
    </location>
</feature>
<dbReference type="InterPro" id="IPR000504">
    <property type="entry name" value="RRM_dom"/>
</dbReference>
<feature type="compositionally biased region" description="Pro residues" evidence="1">
    <location>
        <begin position="600"/>
        <end position="614"/>
    </location>
</feature>
<dbReference type="SMART" id="SM00360">
    <property type="entry name" value="RRM"/>
    <property type="match status" value="1"/>
</dbReference>
<feature type="region of interest" description="Disordered" evidence="1">
    <location>
        <begin position="917"/>
        <end position="937"/>
    </location>
</feature>
<feature type="compositionally biased region" description="Pro residues" evidence="1">
    <location>
        <begin position="527"/>
        <end position="536"/>
    </location>
</feature>
<feature type="region of interest" description="Disordered" evidence="1">
    <location>
        <begin position="214"/>
        <end position="266"/>
    </location>
</feature>
<feature type="compositionally biased region" description="Gly residues" evidence="1">
    <location>
        <begin position="1"/>
        <end position="13"/>
    </location>
</feature>